<dbReference type="Proteomes" id="UP000887127">
    <property type="component" value="Unassembled WGS sequence"/>
</dbReference>
<evidence type="ECO:0000256" key="1">
    <source>
        <dbReference type="SAM" id="SignalP"/>
    </source>
</evidence>
<name>A0AAV3WSR8_9LACT</name>
<feature type="chain" id="PRO_5043326941" evidence="1">
    <location>
        <begin position="27"/>
        <end position="210"/>
    </location>
</feature>
<reference evidence="2" key="1">
    <citation type="submission" date="2019-08" db="EMBL/GenBank/DDBJ databases">
        <title>Marinilactibacillus psychrotolerans M13-2T whole genome sequencing project.</title>
        <authorList>
            <person name="Ishikawa M."/>
            <person name="Suzuki T."/>
            <person name="Matsutani M."/>
        </authorList>
    </citation>
    <scope>NUCLEOTIDE SEQUENCE</scope>
    <source>
        <strain evidence="2">M13-2T</strain>
    </source>
</reference>
<sequence>MKKILLSSLIATCLLSATIPGRLAFAKENSVNTPDIESSSLEKELDHKYNYDGLTIESNIKLNEADLQRIQSEVTHSNIPKKLETNDNSNRGIVPFGPVQSGTYTGSIIRGPVERINTNKNIKEIANVFVAWIGTHLPTKFTKSIVANYFFNKMTGWDFKPTYTSEWISRASYTYNHNYWQYFATIVRHSDSDFDNPTDVAYYSLYTEKK</sequence>
<comment type="caution">
    <text evidence="2">The sequence shown here is derived from an EMBL/GenBank/DDBJ whole genome shotgun (WGS) entry which is preliminary data.</text>
</comment>
<protein>
    <submittedName>
        <fullName evidence="2">Uncharacterized protein</fullName>
    </submittedName>
</protein>
<evidence type="ECO:0000313" key="3">
    <source>
        <dbReference type="Proteomes" id="UP000887127"/>
    </source>
</evidence>
<feature type="signal peptide" evidence="1">
    <location>
        <begin position="1"/>
        <end position="26"/>
    </location>
</feature>
<keyword evidence="1" id="KW-0732">Signal</keyword>
<organism evidence="2 3">
    <name type="scientific">Marinilactibacillus psychrotolerans</name>
    <dbReference type="NCBI Taxonomy" id="191770"/>
    <lineage>
        <taxon>Bacteria</taxon>
        <taxon>Bacillati</taxon>
        <taxon>Bacillota</taxon>
        <taxon>Bacilli</taxon>
        <taxon>Lactobacillales</taxon>
        <taxon>Carnobacteriaceae</taxon>
        <taxon>Marinilactibacillus</taxon>
    </lineage>
</organism>
<dbReference type="EMBL" id="BKBI01000008">
    <property type="protein sequence ID" value="GEQ35733.1"/>
    <property type="molecule type" value="Genomic_DNA"/>
</dbReference>
<dbReference type="RefSeq" id="WP_091760725.1">
    <property type="nucleotide sequence ID" value="NZ_BJVX01000006.1"/>
</dbReference>
<dbReference type="GeneID" id="96911160"/>
<proteinExistence type="predicted"/>
<gene>
    <name evidence="2" type="ORF">M132T_12410</name>
</gene>
<evidence type="ECO:0000313" key="2">
    <source>
        <dbReference type="EMBL" id="GEQ35733.1"/>
    </source>
</evidence>
<accession>A0AAV3WSR8</accession>
<dbReference type="AlphaFoldDB" id="A0AAV3WSR8"/>